<dbReference type="GO" id="GO:0000455">
    <property type="term" value="P:enzyme-directed rRNA pseudouridine synthesis"/>
    <property type="evidence" value="ECO:0007669"/>
    <property type="project" value="TreeGrafter"/>
</dbReference>
<dbReference type="NCBIfam" id="TIGR00005">
    <property type="entry name" value="rluA_subfam"/>
    <property type="match status" value="1"/>
</dbReference>
<dbReference type="Gene3D" id="3.30.2350.10">
    <property type="entry name" value="Pseudouridine synthase"/>
    <property type="match status" value="1"/>
</dbReference>
<dbReference type="FunFam" id="3.30.2350.10:FF:000005">
    <property type="entry name" value="Pseudouridine synthase"/>
    <property type="match status" value="1"/>
</dbReference>
<dbReference type="Proteomes" id="UP000011747">
    <property type="component" value="Unassembled WGS sequence"/>
</dbReference>
<dbReference type="SUPFAM" id="SSF55120">
    <property type="entry name" value="Pseudouridine synthase"/>
    <property type="match status" value="1"/>
</dbReference>
<comment type="caution">
    <text evidence="8">The sequence shown here is derived from an EMBL/GenBank/DDBJ whole genome shotgun (WGS) entry which is preliminary data.</text>
</comment>
<dbReference type="EMBL" id="ACWF01000068">
    <property type="protein sequence ID" value="EHL78473.1"/>
    <property type="molecule type" value="Genomic_DNA"/>
</dbReference>
<keyword evidence="5" id="KW-0694">RNA-binding</keyword>
<organism evidence="8 9">
    <name type="scientific">Bacillus smithii 7_3_47FAA</name>
    <dbReference type="NCBI Taxonomy" id="665952"/>
    <lineage>
        <taxon>Bacteria</taxon>
        <taxon>Bacillati</taxon>
        <taxon>Bacillota</taxon>
        <taxon>Bacilli</taxon>
        <taxon>Bacillales</taxon>
        <taxon>Bacillaceae</taxon>
        <taxon>Bacillus</taxon>
    </lineage>
</organism>
<name>G9QK11_9BACI</name>
<proteinExistence type="inferred from homology"/>
<feature type="active site" evidence="4">
    <location>
        <position position="140"/>
    </location>
</feature>
<dbReference type="GO" id="GO:0009982">
    <property type="term" value="F:pseudouridine synthase activity"/>
    <property type="evidence" value="ECO:0007669"/>
    <property type="project" value="InterPro"/>
</dbReference>
<keyword evidence="3 6" id="KW-0413">Isomerase</keyword>
<comment type="function">
    <text evidence="6">Responsible for synthesis of pseudouridine from uracil.</text>
</comment>
<dbReference type="AlphaFoldDB" id="G9QK11"/>
<evidence type="ECO:0000256" key="5">
    <source>
        <dbReference type="PROSITE-ProRule" id="PRU00182"/>
    </source>
</evidence>
<dbReference type="InterPro" id="IPR006225">
    <property type="entry name" value="PsdUridine_synth_RluC/D"/>
</dbReference>
<dbReference type="InterPro" id="IPR006224">
    <property type="entry name" value="PsdUridine_synth_RluA-like_CS"/>
</dbReference>
<comment type="catalytic activity">
    <reaction evidence="1 6">
        <text>a uridine in RNA = a pseudouridine in RNA</text>
        <dbReference type="Rhea" id="RHEA:48348"/>
        <dbReference type="Rhea" id="RHEA-COMP:12068"/>
        <dbReference type="Rhea" id="RHEA-COMP:12069"/>
        <dbReference type="ChEBI" id="CHEBI:65314"/>
        <dbReference type="ChEBI" id="CHEBI:65315"/>
    </reaction>
</comment>
<dbReference type="InterPro" id="IPR006145">
    <property type="entry name" value="PsdUridine_synth_RsuA/RluA"/>
</dbReference>
<evidence type="ECO:0000256" key="4">
    <source>
        <dbReference type="PIRSR" id="PIRSR606225-1"/>
    </source>
</evidence>
<evidence type="ECO:0000259" key="7">
    <source>
        <dbReference type="Pfam" id="PF00849"/>
    </source>
</evidence>
<dbReference type="RefSeq" id="WP_003353644.1">
    <property type="nucleotide sequence ID" value="NZ_JH414748.1"/>
</dbReference>
<evidence type="ECO:0000256" key="6">
    <source>
        <dbReference type="RuleBase" id="RU362028"/>
    </source>
</evidence>
<keyword evidence="9" id="KW-1185">Reference proteome</keyword>
<accession>G9QK11</accession>
<protein>
    <recommendedName>
        <fullName evidence="6">Pseudouridine synthase</fullName>
        <ecNumber evidence="6">5.4.99.-</ecNumber>
    </recommendedName>
</protein>
<feature type="domain" description="Pseudouridine synthase RsuA/RluA-like" evidence="7">
    <location>
        <begin position="93"/>
        <end position="243"/>
    </location>
</feature>
<dbReference type="GO" id="GO:0003723">
    <property type="term" value="F:RNA binding"/>
    <property type="evidence" value="ECO:0007669"/>
    <property type="project" value="UniProtKB-KW"/>
</dbReference>
<evidence type="ECO:0000256" key="3">
    <source>
        <dbReference type="ARBA" id="ARBA00023235"/>
    </source>
</evidence>
<dbReference type="PANTHER" id="PTHR21600:SF35">
    <property type="entry name" value="PSEUDOURIDINE SYNTHASE"/>
    <property type="match status" value="1"/>
</dbReference>
<dbReference type="Pfam" id="PF00849">
    <property type="entry name" value="PseudoU_synth_2"/>
    <property type="match status" value="1"/>
</dbReference>
<dbReference type="InterPro" id="IPR050188">
    <property type="entry name" value="RluA_PseudoU_synthase"/>
</dbReference>
<dbReference type="PROSITE" id="PS50889">
    <property type="entry name" value="S4"/>
    <property type="match status" value="1"/>
</dbReference>
<dbReference type="PANTHER" id="PTHR21600">
    <property type="entry name" value="MITOCHONDRIAL RNA PSEUDOURIDINE SYNTHASE"/>
    <property type="match status" value="1"/>
</dbReference>
<dbReference type="PROSITE" id="PS01129">
    <property type="entry name" value="PSI_RLU"/>
    <property type="match status" value="1"/>
</dbReference>
<dbReference type="EC" id="5.4.99.-" evidence="6"/>
<dbReference type="HOGENOM" id="CLU_016902_8_2_9"/>
<evidence type="ECO:0000313" key="9">
    <source>
        <dbReference type="Proteomes" id="UP000011747"/>
    </source>
</evidence>
<dbReference type="PATRIC" id="fig|665952.3.peg.1333"/>
<evidence type="ECO:0000256" key="2">
    <source>
        <dbReference type="ARBA" id="ARBA00010876"/>
    </source>
</evidence>
<dbReference type="CDD" id="cd02869">
    <property type="entry name" value="PseudoU_synth_RluA_like"/>
    <property type="match status" value="1"/>
</dbReference>
<reference evidence="8 9" key="1">
    <citation type="submission" date="2011-09" db="EMBL/GenBank/DDBJ databases">
        <title>The Genome Sequence of Bacillus smithii 7_3_47FAA.</title>
        <authorList>
            <consortium name="The Broad Institute Genome Sequencing Platform"/>
            <person name="Earl A."/>
            <person name="Ward D."/>
            <person name="Feldgarden M."/>
            <person name="Gevers D."/>
            <person name="Daigneault M."/>
            <person name="Strauss J."/>
            <person name="Allen-Vercoe E."/>
            <person name="Young S.K."/>
            <person name="Zeng Q."/>
            <person name="Gargeya S."/>
            <person name="Fitzgerald M."/>
            <person name="Haas B."/>
            <person name="Abouelleil A."/>
            <person name="Alvarado L."/>
            <person name="Arachchi H.M."/>
            <person name="Berlin A."/>
            <person name="Brown A."/>
            <person name="Chapman S.B."/>
            <person name="Chen Z."/>
            <person name="Dunbar C."/>
            <person name="Freedman E."/>
            <person name="Gearin G."/>
            <person name="Goldberg J."/>
            <person name="Griggs A."/>
            <person name="Gujja S."/>
            <person name="Heiman D."/>
            <person name="Howarth C."/>
            <person name="Larson L."/>
            <person name="Lui A."/>
            <person name="MacDonald P.J.P."/>
            <person name="Montmayeur A."/>
            <person name="Murphy C."/>
            <person name="Neiman D."/>
            <person name="Pearson M."/>
            <person name="Priest M."/>
            <person name="Roberts A."/>
            <person name="Saif S."/>
            <person name="Shea T."/>
            <person name="Shenoy N."/>
            <person name="Sisk P."/>
            <person name="Stolte C."/>
            <person name="Sykes S."/>
            <person name="Wortman J."/>
            <person name="Nusbaum C."/>
            <person name="Birren B."/>
        </authorList>
    </citation>
    <scope>NUCLEOTIDE SEQUENCE [LARGE SCALE GENOMIC DNA]</scope>
    <source>
        <strain evidence="8 9">7_3_47FAA</strain>
    </source>
</reference>
<dbReference type="InterPro" id="IPR020103">
    <property type="entry name" value="PsdUridine_synth_cat_dom_sf"/>
</dbReference>
<gene>
    <name evidence="8" type="ORF">HMPREF1015_01550</name>
</gene>
<sequence length="305" mass="34844">MKTFMPFKLEWVIHEDADGLLIREFLGKQHISKRALTAIKFSGGKIMVDGKEQNVRYRLKKGERLIVVFPPETPSESLQAENIPLSIVYEDPYLLVISKPAGMNTIPSREHPSGSLANALLGYYEKKGIQAAPHIVTRLDRHTSGLVLAVKSRHIHHLFSEMQKKRGVKRTYQALAEGIFLNHQGTIEQPIGRKESSIIERTVREDGQYACTHYEVLRQYDQFAHVQLTLDTGRTHQIRVHLSFIGHPLLGDDLYGGNTSFISRQALHCANLQFYHPVFQRDMEFSEPLPLDMKQILAFHTKIDL</sequence>
<evidence type="ECO:0000313" key="8">
    <source>
        <dbReference type="EMBL" id="EHL78473.1"/>
    </source>
</evidence>
<comment type="similarity">
    <text evidence="2 6">Belongs to the pseudouridine synthase RluA family.</text>
</comment>
<dbReference type="GO" id="GO:0140098">
    <property type="term" value="F:catalytic activity, acting on RNA"/>
    <property type="evidence" value="ECO:0007669"/>
    <property type="project" value="UniProtKB-ARBA"/>
</dbReference>
<evidence type="ECO:0000256" key="1">
    <source>
        <dbReference type="ARBA" id="ARBA00000073"/>
    </source>
</evidence>